<reference evidence="3" key="1">
    <citation type="submission" date="2016-10" db="EMBL/GenBank/DDBJ databases">
        <authorList>
            <person name="Varghese N."/>
            <person name="Submissions S."/>
        </authorList>
    </citation>
    <scope>NUCLEOTIDE SEQUENCE [LARGE SCALE GENOMIC DNA]</scope>
    <source>
        <strain evidence="3">IBRC-M 10655</strain>
    </source>
</reference>
<name>A0A1H0TXF8_9PSEU</name>
<feature type="region of interest" description="Disordered" evidence="1">
    <location>
        <begin position="1"/>
        <end position="38"/>
    </location>
</feature>
<proteinExistence type="predicted"/>
<dbReference type="EMBL" id="FNJB01000010">
    <property type="protein sequence ID" value="SDP58623.1"/>
    <property type="molecule type" value="Genomic_DNA"/>
</dbReference>
<accession>A0A1H0TXF8</accession>
<evidence type="ECO:0000313" key="3">
    <source>
        <dbReference type="Proteomes" id="UP000199651"/>
    </source>
</evidence>
<keyword evidence="3" id="KW-1185">Reference proteome</keyword>
<gene>
    <name evidence="2" type="ORF">SAMN05192558_110255</name>
</gene>
<sequence length="38" mass="4009">MSDLDATLHFDGPLFVEDDVEPATETAPTAQDADESAS</sequence>
<evidence type="ECO:0000256" key="1">
    <source>
        <dbReference type="SAM" id="MobiDB-lite"/>
    </source>
</evidence>
<dbReference type="STRING" id="504798.SAMN05421871_110255"/>
<evidence type="ECO:0000313" key="2">
    <source>
        <dbReference type="EMBL" id="SDP58623.1"/>
    </source>
</evidence>
<dbReference type="Proteomes" id="UP000199651">
    <property type="component" value="Unassembled WGS sequence"/>
</dbReference>
<dbReference type="AlphaFoldDB" id="A0A1H0TXF8"/>
<organism evidence="2 3">
    <name type="scientific">Actinokineospora alba</name>
    <dbReference type="NCBI Taxonomy" id="504798"/>
    <lineage>
        <taxon>Bacteria</taxon>
        <taxon>Bacillati</taxon>
        <taxon>Actinomycetota</taxon>
        <taxon>Actinomycetes</taxon>
        <taxon>Pseudonocardiales</taxon>
        <taxon>Pseudonocardiaceae</taxon>
        <taxon>Actinokineospora</taxon>
    </lineage>
</organism>
<protein>
    <submittedName>
        <fullName evidence="2">Uncharacterized protein</fullName>
    </submittedName>
</protein>